<reference evidence="2" key="1">
    <citation type="submission" date="2021-03" db="EMBL/GenBank/DDBJ databases">
        <title>Acanthopleuribacteraceae sp. M133.</title>
        <authorList>
            <person name="Wang G."/>
        </authorList>
    </citation>
    <scope>NUCLEOTIDE SEQUENCE</scope>
    <source>
        <strain evidence="2">M133</strain>
    </source>
</reference>
<dbReference type="AlphaFoldDB" id="A0A8A4TN68"/>
<keyword evidence="1" id="KW-0812">Transmembrane</keyword>
<protein>
    <recommendedName>
        <fullName evidence="4">Ferric reductase like transmembrane component</fullName>
    </recommendedName>
</protein>
<evidence type="ECO:0000313" key="2">
    <source>
        <dbReference type="EMBL" id="QTD51416.1"/>
    </source>
</evidence>
<feature type="transmembrane region" description="Helical" evidence="1">
    <location>
        <begin position="88"/>
        <end position="110"/>
    </location>
</feature>
<dbReference type="RefSeq" id="WP_237381543.1">
    <property type="nucleotide sequence ID" value="NZ_CP071793.1"/>
</dbReference>
<feature type="transmembrane region" description="Helical" evidence="1">
    <location>
        <begin position="23"/>
        <end position="42"/>
    </location>
</feature>
<dbReference type="EMBL" id="CP071793">
    <property type="protein sequence ID" value="QTD51416.1"/>
    <property type="molecule type" value="Genomic_DNA"/>
</dbReference>
<proteinExistence type="predicted"/>
<evidence type="ECO:0000313" key="3">
    <source>
        <dbReference type="Proteomes" id="UP000663929"/>
    </source>
</evidence>
<keyword evidence="3" id="KW-1185">Reference proteome</keyword>
<keyword evidence="1" id="KW-0472">Membrane</keyword>
<sequence length="255" mass="29271">MVCLGLLVANSFLDEIGPYTLWGMGYGIAATTLLVAVFLYALRRRSARIVSRLSLGRARSWLYFHIYGGALFLLLLLMHTGFRFPTGILARLMWFLSLWTVLTGLAGLALQRWIPRALASGLSIEVLYDRVPDLIEEIRRKAEALAATCAEPIQTFYAKNMAHTLEGPDRRWIYYLDITGGVQARLRRFDYLRDFLSTEDQSKLGELQRLYKTKLEIDAHYTLQRLLRTWLYAHVPAAVMLLALVALHIFTVFYY</sequence>
<evidence type="ECO:0008006" key="4">
    <source>
        <dbReference type="Google" id="ProtNLM"/>
    </source>
</evidence>
<accession>A0A8A4TN68</accession>
<evidence type="ECO:0000256" key="1">
    <source>
        <dbReference type="SAM" id="Phobius"/>
    </source>
</evidence>
<organism evidence="2 3">
    <name type="scientific">Sulfidibacter corallicola</name>
    <dbReference type="NCBI Taxonomy" id="2818388"/>
    <lineage>
        <taxon>Bacteria</taxon>
        <taxon>Pseudomonadati</taxon>
        <taxon>Acidobacteriota</taxon>
        <taxon>Holophagae</taxon>
        <taxon>Acanthopleuribacterales</taxon>
        <taxon>Acanthopleuribacteraceae</taxon>
        <taxon>Sulfidibacter</taxon>
    </lineage>
</organism>
<feature type="transmembrane region" description="Helical" evidence="1">
    <location>
        <begin position="230"/>
        <end position="254"/>
    </location>
</feature>
<dbReference type="Proteomes" id="UP000663929">
    <property type="component" value="Chromosome"/>
</dbReference>
<gene>
    <name evidence="2" type="ORF">J3U87_03010</name>
</gene>
<dbReference type="KEGG" id="scor:J3U87_03010"/>
<name>A0A8A4TN68_SULCO</name>
<keyword evidence="1" id="KW-1133">Transmembrane helix</keyword>
<feature type="transmembrane region" description="Helical" evidence="1">
    <location>
        <begin position="62"/>
        <end position="82"/>
    </location>
</feature>